<dbReference type="GO" id="GO:0015030">
    <property type="term" value="C:Cajal body"/>
    <property type="evidence" value="ECO:0007669"/>
    <property type="project" value="TreeGrafter"/>
</dbReference>
<dbReference type="InterPro" id="IPR031722">
    <property type="entry name" value="Coilin_N"/>
</dbReference>
<proteinExistence type="predicted"/>
<dbReference type="GO" id="GO:0030619">
    <property type="term" value="F:U1 snRNA binding"/>
    <property type="evidence" value="ECO:0007669"/>
    <property type="project" value="TreeGrafter"/>
</dbReference>
<dbReference type="PANTHER" id="PTHR15197:SF0">
    <property type="entry name" value="COILIN"/>
    <property type="match status" value="1"/>
</dbReference>
<organism evidence="3 4">
    <name type="scientific">Peronospora matthiolae</name>
    <dbReference type="NCBI Taxonomy" id="2874970"/>
    <lineage>
        <taxon>Eukaryota</taxon>
        <taxon>Sar</taxon>
        <taxon>Stramenopiles</taxon>
        <taxon>Oomycota</taxon>
        <taxon>Peronosporomycetes</taxon>
        <taxon>Peronosporales</taxon>
        <taxon>Peronosporaceae</taxon>
        <taxon>Peronospora</taxon>
    </lineage>
</organism>
<name>A0AAV1UZ38_9STRA</name>
<sequence>MDVRVRLVFADAVKHHVQRRYGFSSCWYLLPADMKIVGDLAHALLREFGLQKRCPQGLELMLEELPVLASQSIRIVRDNDTIVVQSPVLLMREEEEEEEVPDSETASSEGEKVENQKLLKRKARGKTDREPRLKKFKVVESAVKGGKKRQGVEKESRGSVVVGEAR</sequence>
<dbReference type="GO" id="GO:0000387">
    <property type="term" value="P:spliceosomal snRNP assembly"/>
    <property type="evidence" value="ECO:0007669"/>
    <property type="project" value="TreeGrafter"/>
</dbReference>
<dbReference type="Pfam" id="PF15862">
    <property type="entry name" value="Coilin_N"/>
    <property type="match status" value="1"/>
</dbReference>
<evidence type="ECO:0000313" key="4">
    <source>
        <dbReference type="Proteomes" id="UP001162060"/>
    </source>
</evidence>
<gene>
    <name evidence="3" type="ORF">PM001_LOCUS24372</name>
</gene>
<feature type="domain" description="Coilin N-terminal" evidence="2">
    <location>
        <begin position="3"/>
        <end position="129"/>
    </location>
</feature>
<dbReference type="AlphaFoldDB" id="A0AAV1UZ38"/>
<dbReference type="InterPro" id="IPR024822">
    <property type="entry name" value="Coilin"/>
</dbReference>
<accession>A0AAV1UZ38</accession>
<evidence type="ECO:0000313" key="3">
    <source>
        <dbReference type="EMBL" id="CAK7939222.1"/>
    </source>
</evidence>
<protein>
    <recommendedName>
        <fullName evidence="2">Coilin N-terminal domain-containing protein</fullName>
    </recommendedName>
</protein>
<dbReference type="PANTHER" id="PTHR15197">
    <property type="entry name" value="COILIN P80"/>
    <property type="match status" value="1"/>
</dbReference>
<evidence type="ECO:0000256" key="1">
    <source>
        <dbReference type="SAM" id="MobiDB-lite"/>
    </source>
</evidence>
<feature type="compositionally biased region" description="Acidic residues" evidence="1">
    <location>
        <begin position="93"/>
        <end position="102"/>
    </location>
</feature>
<evidence type="ECO:0000259" key="2">
    <source>
        <dbReference type="Pfam" id="PF15862"/>
    </source>
</evidence>
<reference evidence="3" key="1">
    <citation type="submission" date="2024-01" db="EMBL/GenBank/DDBJ databases">
        <authorList>
            <person name="Webb A."/>
        </authorList>
    </citation>
    <scope>NUCLEOTIDE SEQUENCE</scope>
    <source>
        <strain evidence="3">Pm1</strain>
    </source>
</reference>
<dbReference type="Proteomes" id="UP001162060">
    <property type="component" value="Unassembled WGS sequence"/>
</dbReference>
<dbReference type="GO" id="GO:0030620">
    <property type="term" value="F:U2 snRNA binding"/>
    <property type="evidence" value="ECO:0007669"/>
    <property type="project" value="TreeGrafter"/>
</dbReference>
<comment type="caution">
    <text evidence="3">The sequence shown here is derived from an EMBL/GenBank/DDBJ whole genome shotgun (WGS) entry which is preliminary data.</text>
</comment>
<dbReference type="EMBL" id="CAKLBY020000243">
    <property type="protein sequence ID" value="CAK7939222.1"/>
    <property type="molecule type" value="Genomic_DNA"/>
</dbReference>
<feature type="region of interest" description="Disordered" evidence="1">
    <location>
        <begin position="92"/>
        <end position="166"/>
    </location>
</feature>